<dbReference type="SUPFAM" id="SSF51316">
    <property type="entry name" value="Mss4-like"/>
    <property type="match status" value="1"/>
</dbReference>
<sequence>MAEEKKERERATFAGGCFWCVEADFEKLEGVMEAVSGYAGGHTEDPSYEEVSSGGTGHLEAVQVVYDPRKVTYRELLDYFWRHVDPTDPGGQFVDRGNQYRTAIFYHTEEQKRLALESKEELERSGRFSKPVVTEILPLERFYEAEEYHQDYYKKSPLRYRFYRFHSGRDSFLKKAWKEEPKPASRGSHPSPYSRPSDAELRRTLTPMQYKVTRENGTEPPFRNEYWDNKEPGIYVDVVSGEPLFSSLDKFDSGTGWPSFTRPLEPENIVEHEDRSLFMTRTEVRSRLGDSHLGHVFADGPPPTGLRYCINSAALQFIPARDLEKEGYPQYLDLFR</sequence>
<reference evidence="12" key="1">
    <citation type="submission" date="2016-11" db="EMBL/GenBank/DDBJ databases">
        <authorList>
            <person name="Varghese N."/>
            <person name="Submissions S."/>
        </authorList>
    </citation>
    <scope>NUCLEOTIDE SEQUENCE [LARGE SCALE GENOMIC DNA]</scope>
    <source>
        <strain evidence="12">DSM 9756</strain>
    </source>
</reference>
<dbReference type="InterPro" id="IPR036509">
    <property type="entry name" value="Met_Sox_Rdtase_MsrA_sf"/>
</dbReference>
<evidence type="ECO:0000256" key="3">
    <source>
        <dbReference type="ARBA" id="ARBA00024679"/>
    </source>
</evidence>
<dbReference type="PROSITE" id="PS51790">
    <property type="entry name" value="MSRB"/>
    <property type="match status" value="1"/>
</dbReference>
<dbReference type="Gene3D" id="2.170.150.20">
    <property type="entry name" value="Peptide methionine sulfoxide reductase"/>
    <property type="match status" value="1"/>
</dbReference>
<dbReference type="GO" id="GO:0008113">
    <property type="term" value="F:peptide-methionine (S)-S-oxide reductase activity"/>
    <property type="evidence" value="ECO:0007669"/>
    <property type="project" value="UniProtKB-UniRule"/>
</dbReference>
<dbReference type="HAMAP" id="MF_01401">
    <property type="entry name" value="MsrA"/>
    <property type="match status" value="1"/>
</dbReference>
<comment type="function">
    <text evidence="3 8">Has an important function as a repair enzyme for proteins that have been inactivated by oxidation. Catalyzes the reversible oxidation-reduction of methionine sulfoxide in proteins to methionine.</text>
</comment>
<feature type="domain" description="MsrB" evidence="10">
    <location>
        <begin position="198"/>
        <end position="320"/>
    </location>
</feature>
<dbReference type="InterPro" id="IPR011057">
    <property type="entry name" value="Mss4-like_sf"/>
</dbReference>
<dbReference type="EC" id="1.8.4.11" evidence="8"/>
<evidence type="ECO:0000256" key="1">
    <source>
        <dbReference type="ARBA" id="ARBA00023002"/>
    </source>
</evidence>
<dbReference type="Proteomes" id="UP000184076">
    <property type="component" value="Unassembled WGS sequence"/>
</dbReference>
<dbReference type="SUPFAM" id="SSF55068">
    <property type="entry name" value="Peptide methionine sulfoxide reductase"/>
    <property type="match status" value="1"/>
</dbReference>
<evidence type="ECO:0000313" key="11">
    <source>
        <dbReference type="EMBL" id="SHF75293.1"/>
    </source>
</evidence>
<organism evidence="11 12">
    <name type="scientific">Desulfacinum infernum DSM 9756</name>
    <dbReference type="NCBI Taxonomy" id="1121391"/>
    <lineage>
        <taxon>Bacteria</taxon>
        <taxon>Pseudomonadati</taxon>
        <taxon>Thermodesulfobacteriota</taxon>
        <taxon>Syntrophobacteria</taxon>
        <taxon>Syntrophobacterales</taxon>
        <taxon>Syntrophobacteraceae</taxon>
        <taxon>Desulfacinum</taxon>
    </lineage>
</organism>
<evidence type="ECO:0000256" key="4">
    <source>
        <dbReference type="ARBA" id="ARBA00047806"/>
    </source>
</evidence>
<comment type="similarity">
    <text evidence="8">Belongs to the MsrA Met sulfoxide reductase family.</text>
</comment>
<evidence type="ECO:0000256" key="7">
    <source>
        <dbReference type="HAMAP-Rule" id="MF_01400"/>
    </source>
</evidence>
<dbReference type="GO" id="GO:0033743">
    <property type="term" value="F:peptide-methionine (R)-S-oxide reductase activity"/>
    <property type="evidence" value="ECO:0007669"/>
    <property type="project" value="UniProtKB-UniRule"/>
</dbReference>
<dbReference type="InterPro" id="IPR002579">
    <property type="entry name" value="Met_Sox_Rdtase_MsrB_dom"/>
</dbReference>
<accession>A0A1M5E7R0</accession>
<evidence type="ECO:0000259" key="10">
    <source>
        <dbReference type="PROSITE" id="PS51790"/>
    </source>
</evidence>
<dbReference type="EC" id="1.8.4.12" evidence="7"/>
<protein>
    <recommendedName>
        <fullName evidence="7 8">Multifunctional fusion protein</fullName>
    </recommendedName>
    <domain>
        <recommendedName>
            <fullName evidence="8">Peptide methionine sulfoxide reductase MsrA</fullName>
            <shortName evidence="8">Protein-methionine-S-oxide reductase</shortName>
            <ecNumber evidence="8">1.8.4.11</ecNumber>
        </recommendedName>
        <alternativeName>
            <fullName evidence="8">Peptide-methionine (S)-S-oxide reductase</fullName>
            <shortName evidence="8">Peptide Met(O) reductase</shortName>
        </alternativeName>
    </domain>
    <domain>
        <recommendedName>
            <fullName evidence="7">Peptide methionine sulfoxide reductase MsrB</fullName>
            <ecNumber evidence="7">1.8.4.12</ecNumber>
        </recommendedName>
        <alternativeName>
            <fullName evidence="7">Peptide-methionine (R)-S-oxide reductase</fullName>
        </alternativeName>
    </domain>
</protein>
<comment type="catalytic activity">
    <reaction evidence="4 8">
        <text>L-methionyl-[protein] + [thioredoxin]-disulfide + H2O = L-methionyl-(S)-S-oxide-[protein] + [thioredoxin]-dithiol</text>
        <dbReference type="Rhea" id="RHEA:14217"/>
        <dbReference type="Rhea" id="RHEA-COMP:10698"/>
        <dbReference type="Rhea" id="RHEA-COMP:10700"/>
        <dbReference type="Rhea" id="RHEA-COMP:12313"/>
        <dbReference type="Rhea" id="RHEA-COMP:12315"/>
        <dbReference type="ChEBI" id="CHEBI:15377"/>
        <dbReference type="ChEBI" id="CHEBI:16044"/>
        <dbReference type="ChEBI" id="CHEBI:29950"/>
        <dbReference type="ChEBI" id="CHEBI:44120"/>
        <dbReference type="ChEBI" id="CHEBI:50058"/>
        <dbReference type="EC" id="1.8.4.11"/>
    </reaction>
</comment>
<dbReference type="EMBL" id="FQVB01000026">
    <property type="protein sequence ID" value="SHF75293.1"/>
    <property type="molecule type" value="Genomic_DNA"/>
</dbReference>
<dbReference type="Pfam" id="PF01641">
    <property type="entry name" value="SelR"/>
    <property type="match status" value="1"/>
</dbReference>
<dbReference type="InterPro" id="IPR002569">
    <property type="entry name" value="Met_Sox_Rdtase_MsrA_dom"/>
</dbReference>
<gene>
    <name evidence="8" type="primary">msrA</name>
    <name evidence="7" type="synonym">msrB</name>
    <name evidence="11" type="ORF">SAMN02745206_02593</name>
</gene>
<dbReference type="HAMAP" id="MF_01400">
    <property type="entry name" value="MsrB"/>
    <property type="match status" value="1"/>
</dbReference>
<feature type="region of interest" description="Disordered" evidence="9">
    <location>
        <begin position="178"/>
        <end position="202"/>
    </location>
</feature>
<dbReference type="NCBIfam" id="TIGR00357">
    <property type="entry name" value="peptide-methionine (R)-S-oxide reductase MsrB"/>
    <property type="match status" value="1"/>
</dbReference>
<comment type="catalytic activity">
    <reaction evidence="6 8">
        <text>[thioredoxin]-disulfide + L-methionine + H2O = L-methionine (S)-S-oxide + [thioredoxin]-dithiol</text>
        <dbReference type="Rhea" id="RHEA:19993"/>
        <dbReference type="Rhea" id="RHEA-COMP:10698"/>
        <dbReference type="Rhea" id="RHEA-COMP:10700"/>
        <dbReference type="ChEBI" id="CHEBI:15377"/>
        <dbReference type="ChEBI" id="CHEBI:29950"/>
        <dbReference type="ChEBI" id="CHEBI:50058"/>
        <dbReference type="ChEBI" id="CHEBI:57844"/>
        <dbReference type="ChEBI" id="CHEBI:58772"/>
        <dbReference type="EC" id="1.8.4.11"/>
    </reaction>
</comment>
<evidence type="ECO:0000256" key="8">
    <source>
        <dbReference type="HAMAP-Rule" id="MF_01401"/>
    </source>
</evidence>
<dbReference type="PANTHER" id="PTHR43774:SF1">
    <property type="entry name" value="PEPTIDE METHIONINE SULFOXIDE REDUCTASE MSRA 2"/>
    <property type="match status" value="1"/>
</dbReference>
<feature type="active site" description="Nucleophile" evidence="7">
    <location>
        <position position="309"/>
    </location>
</feature>
<dbReference type="NCBIfam" id="TIGR00401">
    <property type="entry name" value="msrA"/>
    <property type="match status" value="1"/>
</dbReference>
<evidence type="ECO:0000256" key="9">
    <source>
        <dbReference type="SAM" id="MobiDB-lite"/>
    </source>
</evidence>
<keyword evidence="12" id="KW-1185">Reference proteome</keyword>
<dbReference type="STRING" id="1121391.SAMN02745206_02593"/>
<proteinExistence type="inferred from homology"/>
<keyword evidence="2" id="KW-0511">Multifunctional enzyme</keyword>
<evidence type="ECO:0000256" key="6">
    <source>
        <dbReference type="ARBA" id="ARBA00048782"/>
    </source>
</evidence>
<keyword evidence="1 7" id="KW-0560">Oxidoreductase</keyword>
<name>A0A1M5E7R0_9BACT</name>
<comment type="caution">
    <text evidence="7">Lacks conserved residue(s) required for the propagation of feature annotation.</text>
</comment>
<evidence type="ECO:0000256" key="2">
    <source>
        <dbReference type="ARBA" id="ARBA00023268"/>
    </source>
</evidence>
<evidence type="ECO:0000256" key="5">
    <source>
        <dbReference type="ARBA" id="ARBA00048488"/>
    </source>
</evidence>
<dbReference type="PANTHER" id="PTHR43774">
    <property type="entry name" value="PEPTIDE METHIONINE SULFOXIDE REDUCTASE"/>
    <property type="match status" value="1"/>
</dbReference>
<dbReference type="Gene3D" id="3.30.1060.10">
    <property type="entry name" value="Peptide methionine sulphoxide reductase MsrA"/>
    <property type="match status" value="1"/>
</dbReference>
<comment type="similarity">
    <text evidence="7">Belongs to the MsrB Met sulfoxide reductase family.</text>
</comment>
<evidence type="ECO:0000313" key="12">
    <source>
        <dbReference type="Proteomes" id="UP000184076"/>
    </source>
</evidence>
<dbReference type="FunFam" id="2.170.150.20:FF:000003">
    <property type="entry name" value="Peptide methionine sulfoxide reductase MsrB"/>
    <property type="match status" value="1"/>
</dbReference>
<dbReference type="Pfam" id="PF01625">
    <property type="entry name" value="PMSR"/>
    <property type="match status" value="1"/>
</dbReference>
<dbReference type="AlphaFoldDB" id="A0A1M5E7R0"/>
<feature type="active site" evidence="8">
    <location>
        <position position="17"/>
    </location>
</feature>
<comment type="catalytic activity">
    <reaction evidence="5 7">
        <text>L-methionyl-[protein] + [thioredoxin]-disulfide + H2O = L-methionyl-(R)-S-oxide-[protein] + [thioredoxin]-dithiol</text>
        <dbReference type="Rhea" id="RHEA:24164"/>
        <dbReference type="Rhea" id="RHEA-COMP:10698"/>
        <dbReference type="Rhea" id="RHEA-COMP:10700"/>
        <dbReference type="Rhea" id="RHEA-COMP:12313"/>
        <dbReference type="Rhea" id="RHEA-COMP:12314"/>
        <dbReference type="ChEBI" id="CHEBI:15377"/>
        <dbReference type="ChEBI" id="CHEBI:16044"/>
        <dbReference type="ChEBI" id="CHEBI:29950"/>
        <dbReference type="ChEBI" id="CHEBI:45764"/>
        <dbReference type="ChEBI" id="CHEBI:50058"/>
        <dbReference type="EC" id="1.8.4.12"/>
    </reaction>
</comment>
<dbReference type="GO" id="GO:0033744">
    <property type="term" value="F:L-methionine:thioredoxin-disulfide S-oxidoreductase activity"/>
    <property type="evidence" value="ECO:0007669"/>
    <property type="project" value="RHEA"/>
</dbReference>